<dbReference type="CDD" id="cd04301">
    <property type="entry name" value="NAT_SF"/>
    <property type="match status" value="1"/>
</dbReference>
<organism evidence="4 5">
    <name type="scientific">Mucilaginibacter conchicola</name>
    <dbReference type="NCBI Taxonomy" id="2303333"/>
    <lineage>
        <taxon>Bacteria</taxon>
        <taxon>Pseudomonadati</taxon>
        <taxon>Bacteroidota</taxon>
        <taxon>Sphingobacteriia</taxon>
        <taxon>Sphingobacteriales</taxon>
        <taxon>Sphingobacteriaceae</taxon>
        <taxon>Mucilaginibacter</taxon>
    </lineage>
</organism>
<feature type="domain" description="N-acetyltransferase" evidence="3">
    <location>
        <begin position="17"/>
        <end position="168"/>
    </location>
</feature>
<dbReference type="Gene3D" id="3.40.630.30">
    <property type="match status" value="1"/>
</dbReference>
<comment type="caution">
    <text evidence="4">The sequence shown here is derived from an EMBL/GenBank/DDBJ whole genome shotgun (WGS) entry which is preliminary data.</text>
</comment>
<evidence type="ECO:0000259" key="3">
    <source>
        <dbReference type="PROSITE" id="PS51186"/>
    </source>
</evidence>
<keyword evidence="1 4" id="KW-0808">Transferase</keyword>
<evidence type="ECO:0000256" key="1">
    <source>
        <dbReference type="ARBA" id="ARBA00022679"/>
    </source>
</evidence>
<dbReference type="Proteomes" id="UP000264217">
    <property type="component" value="Unassembled WGS sequence"/>
</dbReference>
<proteinExistence type="predicted"/>
<dbReference type="RefSeq" id="WP_117390647.1">
    <property type="nucleotide sequence ID" value="NZ_QWDC01000001.1"/>
</dbReference>
<dbReference type="EMBL" id="QWDC01000001">
    <property type="protein sequence ID" value="RFZ95090.1"/>
    <property type="molecule type" value="Genomic_DNA"/>
</dbReference>
<gene>
    <name evidence="4" type="ORF">D0C36_06065</name>
</gene>
<evidence type="ECO:0000313" key="4">
    <source>
        <dbReference type="EMBL" id="RFZ95090.1"/>
    </source>
</evidence>
<evidence type="ECO:0000313" key="5">
    <source>
        <dbReference type="Proteomes" id="UP000264217"/>
    </source>
</evidence>
<dbReference type="OrthoDB" id="1450704at2"/>
<dbReference type="GO" id="GO:0016747">
    <property type="term" value="F:acyltransferase activity, transferring groups other than amino-acyl groups"/>
    <property type="evidence" value="ECO:0007669"/>
    <property type="project" value="InterPro"/>
</dbReference>
<dbReference type="AlphaFoldDB" id="A0A372NYA9"/>
<dbReference type="PANTHER" id="PTHR43877">
    <property type="entry name" value="AMINOALKYLPHOSPHONATE N-ACETYLTRANSFERASE-RELATED-RELATED"/>
    <property type="match status" value="1"/>
</dbReference>
<dbReference type="InterPro" id="IPR000182">
    <property type="entry name" value="GNAT_dom"/>
</dbReference>
<keyword evidence="5" id="KW-1185">Reference proteome</keyword>
<reference evidence="4 5" key="1">
    <citation type="submission" date="2018-08" db="EMBL/GenBank/DDBJ databases">
        <title>Mucilaginibacter sp. MYSH2.</title>
        <authorList>
            <person name="Seo T."/>
        </authorList>
    </citation>
    <scope>NUCLEOTIDE SEQUENCE [LARGE SCALE GENOMIC DNA]</scope>
    <source>
        <strain evidence="4 5">MYSH2</strain>
    </source>
</reference>
<dbReference type="PROSITE" id="PS51186">
    <property type="entry name" value="GNAT"/>
    <property type="match status" value="1"/>
</dbReference>
<keyword evidence="2" id="KW-0012">Acyltransferase</keyword>
<evidence type="ECO:0000256" key="2">
    <source>
        <dbReference type="ARBA" id="ARBA00023315"/>
    </source>
</evidence>
<protein>
    <submittedName>
        <fullName evidence="4">GNAT family N-acetyltransferase</fullName>
    </submittedName>
</protein>
<dbReference type="InterPro" id="IPR050832">
    <property type="entry name" value="Bact_Acetyltransf"/>
</dbReference>
<name>A0A372NYA9_9SPHI</name>
<dbReference type="PANTHER" id="PTHR43877:SF2">
    <property type="entry name" value="AMINOALKYLPHOSPHONATE N-ACETYLTRANSFERASE-RELATED"/>
    <property type="match status" value="1"/>
</dbReference>
<dbReference type="InterPro" id="IPR016181">
    <property type="entry name" value="Acyl_CoA_acyltransferase"/>
</dbReference>
<sequence>MIRTEWIPSAYADSNTPVIRKATLDDKPILLRFEQGVVEAERPFTPEMKAGEQQYYDLDWLLTSPDAYLVVAELNGELIASGYARIDASKPYLKHAEEAYLGFMYVVPQHRGKGLNRLVIDALKQFALSRNITELRLEVYSENASAIKAYEKFGFTSYLLQMRMGLGE</sequence>
<accession>A0A372NYA9</accession>
<dbReference type="SUPFAM" id="SSF55729">
    <property type="entry name" value="Acyl-CoA N-acyltransferases (Nat)"/>
    <property type="match status" value="1"/>
</dbReference>
<dbReference type="Pfam" id="PF00583">
    <property type="entry name" value="Acetyltransf_1"/>
    <property type="match status" value="1"/>
</dbReference>